<keyword evidence="1 4" id="KW-0378">Hydrolase</keyword>
<dbReference type="AlphaFoldDB" id="A0A3N4KIF8"/>
<dbReference type="InterPro" id="IPR029058">
    <property type="entry name" value="AB_hydrolase_fold"/>
</dbReference>
<dbReference type="InterPro" id="IPR000639">
    <property type="entry name" value="Epox_hydrolase-like"/>
</dbReference>
<dbReference type="InterPro" id="IPR000073">
    <property type="entry name" value="AB_hydrolase_1"/>
</dbReference>
<dbReference type="EMBL" id="ML119144">
    <property type="protein sequence ID" value="RPB10333.1"/>
    <property type="molecule type" value="Genomic_DNA"/>
</dbReference>
<evidence type="ECO:0000259" key="3">
    <source>
        <dbReference type="Pfam" id="PF12697"/>
    </source>
</evidence>
<proteinExistence type="inferred from homology"/>
<dbReference type="PANTHER" id="PTHR43329">
    <property type="entry name" value="EPOXIDE HYDROLASE"/>
    <property type="match status" value="1"/>
</dbReference>
<dbReference type="SUPFAM" id="SSF53474">
    <property type="entry name" value="alpha/beta-Hydrolases"/>
    <property type="match status" value="1"/>
</dbReference>
<dbReference type="GO" id="GO:0016787">
    <property type="term" value="F:hydrolase activity"/>
    <property type="evidence" value="ECO:0007669"/>
    <property type="project" value="UniProtKB-KW"/>
</dbReference>
<dbReference type="OrthoDB" id="284184at2759"/>
<protein>
    <submittedName>
        <fullName evidence="4">Alpha/beta-hydrolase</fullName>
    </submittedName>
</protein>
<dbReference type="InParanoid" id="A0A3N4KIF8"/>
<evidence type="ECO:0000256" key="2">
    <source>
        <dbReference type="ARBA" id="ARBA00038334"/>
    </source>
</evidence>
<keyword evidence="5" id="KW-1185">Reference proteome</keyword>
<gene>
    <name evidence="4" type="ORF">P167DRAFT_509651</name>
</gene>
<evidence type="ECO:0000313" key="4">
    <source>
        <dbReference type="EMBL" id="RPB10333.1"/>
    </source>
</evidence>
<name>A0A3N4KIF8_9PEZI</name>
<sequence>MIHGYPQSFRYIVERLPEQIPLFIPDIPGYGESTHSATPSNTAAYSKRAIGNIILEALKKLLNTPERKIILLGHDRGARIIHRLAVDAAEGFLQEKYGFDLVGVALLDIIPTIVQFASFTDPAVAAATFHWSFLAAPSPLPENMIGALGGDVFVDNMIRKWTGVSGEPQVSLGIPIYAAYFKRPSVIAASCADYRAGALVDAPEQVADQKGGRKINCPTYVLYSEGYLGSRYEVEKVWNDWVHGSKGLLSTKGVGNGVGHFLCEEAPEEVTNGLLGWIRKYLGVKV</sequence>
<feature type="domain" description="AB hydrolase-1" evidence="3">
    <location>
        <begin position="1"/>
        <end position="270"/>
    </location>
</feature>
<dbReference type="Proteomes" id="UP000277580">
    <property type="component" value="Unassembled WGS sequence"/>
</dbReference>
<organism evidence="4 5">
    <name type="scientific">Morchella conica CCBAS932</name>
    <dbReference type="NCBI Taxonomy" id="1392247"/>
    <lineage>
        <taxon>Eukaryota</taxon>
        <taxon>Fungi</taxon>
        <taxon>Dikarya</taxon>
        <taxon>Ascomycota</taxon>
        <taxon>Pezizomycotina</taxon>
        <taxon>Pezizomycetes</taxon>
        <taxon>Pezizales</taxon>
        <taxon>Morchellaceae</taxon>
        <taxon>Morchella</taxon>
    </lineage>
</organism>
<evidence type="ECO:0000313" key="5">
    <source>
        <dbReference type="Proteomes" id="UP000277580"/>
    </source>
</evidence>
<evidence type="ECO:0000256" key="1">
    <source>
        <dbReference type="ARBA" id="ARBA00022801"/>
    </source>
</evidence>
<dbReference type="STRING" id="1392247.A0A3N4KIF8"/>
<reference evidence="4 5" key="1">
    <citation type="journal article" date="2018" name="Nat. Ecol. Evol.">
        <title>Pezizomycetes genomes reveal the molecular basis of ectomycorrhizal truffle lifestyle.</title>
        <authorList>
            <person name="Murat C."/>
            <person name="Payen T."/>
            <person name="Noel B."/>
            <person name="Kuo A."/>
            <person name="Morin E."/>
            <person name="Chen J."/>
            <person name="Kohler A."/>
            <person name="Krizsan K."/>
            <person name="Balestrini R."/>
            <person name="Da Silva C."/>
            <person name="Montanini B."/>
            <person name="Hainaut M."/>
            <person name="Levati E."/>
            <person name="Barry K.W."/>
            <person name="Belfiori B."/>
            <person name="Cichocki N."/>
            <person name="Clum A."/>
            <person name="Dockter R.B."/>
            <person name="Fauchery L."/>
            <person name="Guy J."/>
            <person name="Iotti M."/>
            <person name="Le Tacon F."/>
            <person name="Lindquist E.A."/>
            <person name="Lipzen A."/>
            <person name="Malagnac F."/>
            <person name="Mello A."/>
            <person name="Molinier V."/>
            <person name="Miyauchi S."/>
            <person name="Poulain J."/>
            <person name="Riccioni C."/>
            <person name="Rubini A."/>
            <person name="Sitrit Y."/>
            <person name="Splivallo R."/>
            <person name="Traeger S."/>
            <person name="Wang M."/>
            <person name="Zifcakova L."/>
            <person name="Wipf D."/>
            <person name="Zambonelli A."/>
            <person name="Paolocci F."/>
            <person name="Nowrousian M."/>
            <person name="Ottonello S."/>
            <person name="Baldrian P."/>
            <person name="Spatafora J.W."/>
            <person name="Henrissat B."/>
            <person name="Nagy L.G."/>
            <person name="Aury J.M."/>
            <person name="Wincker P."/>
            <person name="Grigoriev I.V."/>
            <person name="Bonfante P."/>
            <person name="Martin F.M."/>
        </authorList>
    </citation>
    <scope>NUCLEOTIDE SEQUENCE [LARGE SCALE GENOMIC DNA]</scope>
    <source>
        <strain evidence="4 5">CCBAS932</strain>
    </source>
</reference>
<dbReference type="Gene3D" id="3.40.50.1820">
    <property type="entry name" value="alpha/beta hydrolase"/>
    <property type="match status" value="1"/>
</dbReference>
<accession>A0A3N4KIF8</accession>
<comment type="similarity">
    <text evidence="2">Belongs to the AB hydrolase superfamily. Epoxide hydrolase family.</text>
</comment>
<dbReference type="PRINTS" id="PR00412">
    <property type="entry name" value="EPOXHYDRLASE"/>
</dbReference>
<dbReference type="Pfam" id="PF12697">
    <property type="entry name" value="Abhydrolase_6"/>
    <property type="match status" value="1"/>
</dbReference>